<dbReference type="PROSITE" id="PS51450">
    <property type="entry name" value="LRR"/>
    <property type="match status" value="2"/>
</dbReference>
<dbReference type="InterPro" id="IPR000938">
    <property type="entry name" value="CAP-Gly_domain"/>
</dbReference>
<dbReference type="InterPro" id="IPR036859">
    <property type="entry name" value="CAP-Gly_dom_sf"/>
</dbReference>
<dbReference type="Pfam" id="PF01302">
    <property type="entry name" value="CAP_GLY"/>
    <property type="match status" value="1"/>
</dbReference>
<keyword evidence="3" id="KW-0677">Repeat</keyword>
<evidence type="ECO:0000256" key="3">
    <source>
        <dbReference type="ARBA" id="ARBA00022737"/>
    </source>
</evidence>
<sequence length="577" mass="64483">MDPSRPGLGQRVSYGNDICTIRYIGAIKGKGEWLGVEWDNASRGKHDGHVDGERYFTCVSREPTAASFIRPNRQPDVRRSFIEALRYKYASDHTDIVFQNGRPSDKAIQISGKEVEEVGFDKIRKQQAGLEQLKIVLLDGLCIDQQIASETLENALPEIREVCPKIVELDLSRNLLAQWGPIAAICEQLLGLKILRLDGNRIESVDSDSSVKPFLKEAFKKITFLSLEENLLTWEQAARTLTMFPALESLTLSKNLFETLTREPSLDEVHSITSLTLESNEFSALSDLAPLTSLPNLKRLLLKMNNISTLTAPNSTDSAPIFPASLEDVDLSHNSISSWGLVNDLATTFPGLTSLRIARNPLYTDLQAPDGRSLTSNDGYLLTTARLPKLNSLNYSSISLKDALNASSYYLSLIALELAFASEEDSERIKKSHPRWEELCQEYGEPIIKRASLNVNPRSLDAQLLTLHVQGENQETIHTFELPKSLSIYAVLGVLGRHYGLSPMKTRIIWRKNEWEITNPVKIDGEDGLWDSEDEQDGQEKAAKGIDKKMEVELYAGTKSIGDWIEGHEAHVHIASR</sequence>
<dbReference type="Proteomes" id="UP000298493">
    <property type="component" value="Unassembled WGS sequence"/>
</dbReference>
<evidence type="ECO:0000256" key="2">
    <source>
        <dbReference type="ARBA" id="ARBA00022614"/>
    </source>
</evidence>
<dbReference type="InterPro" id="IPR050576">
    <property type="entry name" value="Cilia_flagella_integrity"/>
</dbReference>
<dbReference type="SUPFAM" id="SSF52058">
    <property type="entry name" value="L domain-like"/>
    <property type="match status" value="1"/>
</dbReference>
<dbReference type="SUPFAM" id="SSF74924">
    <property type="entry name" value="Cap-Gly domain"/>
    <property type="match status" value="1"/>
</dbReference>
<evidence type="ECO:0000256" key="5">
    <source>
        <dbReference type="ARBA" id="ARBA00023273"/>
    </source>
</evidence>
<dbReference type="InterPro" id="IPR032675">
    <property type="entry name" value="LRR_dom_sf"/>
</dbReference>
<dbReference type="PROSITE" id="PS50245">
    <property type="entry name" value="CAP_GLY_2"/>
    <property type="match status" value="1"/>
</dbReference>
<reference evidence="7 8" key="1">
    <citation type="submission" date="2019-04" db="EMBL/GenBank/DDBJ databases">
        <title>High contiguity whole genome sequence and gene annotation resource for two Venturia nashicola isolates.</title>
        <authorList>
            <person name="Prokchorchik M."/>
            <person name="Won K."/>
            <person name="Lee Y."/>
            <person name="Choi E.D."/>
            <person name="Segonzac C."/>
            <person name="Sohn K.H."/>
        </authorList>
    </citation>
    <scope>NUCLEOTIDE SEQUENCE [LARGE SCALE GENOMIC DNA]</scope>
    <source>
        <strain evidence="7 8">PRI2</strain>
    </source>
</reference>
<dbReference type="PANTHER" id="PTHR45973">
    <property type="entry name" value="PROTEIN PHOSPHATASE 1 REGULATORY SUBUNIT SDS22-RELATED"/>
    <property type="match status" value="1"/>
</dbReference>
<dbReference type="Gene3D" id="3.80.10.10">
    <property type="entry name" value="Ribonuclease Inhibitor"/>
    <property type="match status" value="3"/>
</dbReference>
<name>A0A4Z1P287_9PEZI</name>
<protein>
    <submittedName>
        <fullName evidence="7">Tubulin-specific chaperone-like protein E</fullName>
    </submittedName>
</protein>
<evidence type="ECO:0000313" key="8">
    <source>
        <dbReference type="Proteomes" id="UP000298493"/>
    </source>
</evidence>
<dbReference type="EMBL" id="SNSC02000009">
    <property type="protein sequence ID" value="TID21850.1"/>
    <property type="molecule type" value="Genomic_DNA"/>
</dbReference>
<dbReference type="AlphaFoldDB" id="A0A4Z1P287"/>
<keyword evidence="5" id="KW-0966">Cell projection</keyword>
<accession>A0A4Z1P287</accession>
<evidence type="ECO:0000256" key="4">
    <source>
        <dbReference type="ARBA" id="ARBA00023069"/>
    </source>
</evidence>
<evidence type="ECO:0000256" key="1">
    <source>
        <dbReference type="ARBA" id="ARBA00004138"/>
    </source>
</evidence>
<keyword evidence="8" id="KW-1185">Reference proteome</keyword>
<dbReference type="Gene3D" id="2.30.30.190">
    <property type="entry name" value="CAP Gly-rich-like domain"/>
    <property type="match status" value="1"/>
</dbReference>
<dbReference type="InterPro" id="IPR001611">
    <property type="entry name" value="Leu-rich_rpt"/>
</dbReference>
<keyword evidence="4" id="KW-0969">Cilium</keyword>
<dbReference type="STRING" id="86259.A0A4Z1P287"/>
<dbReference type="OrthoDB" id="5273213at2759"/>
<comment type="subcellular location">
    <subcellularLocation>
        <location evidence="1">Cell projection</location>
        <location evidence="1">Cilium</location>
    </subcellularLocation>
</comment>
<dbReference type="SMART" id="SM01052">
    <property type="entry name" value="CAP_GLY"/>
    <property type="match status" value="1"/>
</dbReference>
<dbReference type="PANTHER" id="PTHR45973:SF9">
    <property type="entry name" value="LEUCINE-RICH REPEAT-CONTAINING PROTEIN 46"/>
    <property type="match status" value="1"/>
</dbReference>
<comment type="caution">
    <text evidence="7">The sequence shown here is derived from an EMBL/GenBank/DDBJ whole genome shotgun (WGS) entry which is preliminary data.</text>
</comment>
<gene>
    <name evidence="7" type="ORF">E6O75_ATG05245</name>
</gene>
<keyword evidence="2" id="KW-0433">Leucine-rich repeat</keyword>
<evidence type="ECO:0000259" key="6">
    <source>
        <dbReference type="PROSITE" id="PS50245"/>
    </source>
</evidence>
<feature type="domain" description="CAP-Gly" evidence="6">
    <location>
        <begin position="30"/>
        <end position="70"/>
    </location>
</feature>
<organism evidence="7 8">
    <name type="scientific">Venturia nashicola</name>
    <dbReference type="NCBI Taxonomy" id="86259"/>
    <lineage>
        <taxon>Eukaryota</taxon>
        <taxon>Fungi</taxon>
        <taxon>Dikarya</taxon>
        <taxon>Ascomycota</taxon>
        <taxon>Pezizomycotina</taxon>
        <taxon>Dothideomycetes</taxon>
        <taxon>Pleosporomycetidae</taxon>
        <taxon>Venturiales</taxon>
        <taxon>Venturiaceae</taxon>
        <taxon>Venturia</taxon>
    </lineage>
</organism>
<evidence type="ECO:0000313" key="7">
    <source>
        <dbReference type="EMBL" id="TID21850.1"/>
    </source>
</evidence>
<proteinExistence type="predicted"/>